<dbReference type="EMBL" id="MT418680">
    <property type="protein sequence ID" value="QKF94285.1"/>
    <property type="molecule type" value="Genomic_DNA"/>
</dbReference>
<reference evidence="2 3" key="1">
    <citation type="submission" date="2020-04" db="EMBL/GenBank/DDBJ databases">
        <title>Advantages and limits of metagenomic assembly and binning of a giant virus.</title>
        <authorList>
            <person name="Schulz F."/>
            <person name="Andreani J."/>
            <person name="Francis R."/>
            <person name="Boudjemaa H."/>
            <person name="Bou Khalil J.Y."/>
            <person name="Lee J."/>
            <person name="La Scola B."/>
            <person name="Woyke T."/>
        </authorList>
    </citation>
    <scope>NUCLEOTIDE SEQUENCE [LARGE SCALE GENOMIC DNA]</scope>
    <source>
        <strain evidence="2 3">FV1/VV64</strain>
    </source>
</reference>
<keyword evidence="3" id="KW-1185">Reference proteome</keyword>
<keyword evidence="1" id="KW-0472">Membrane</keyword>
<evidence type="ECO:0000256" key="1">
    <source>
        <dbReference type="SAM" id="Phobius"/>
    </source>
</evidence>
<accession>A0A7D3QUN2</accession>
<sequence length="154" mass="17449">MNFQETGNKIPISAQELVEYVHNQLAAYDAFIAANKTHPDFNPYTHPIIYQTKDGKTIKIPDEIQKSAINDWYQQHGTNIPVMQQVPQQQAPVIPKLPQGKPQIIVEDDNGGEFMKLGLLIFVAVVALYLFYKYNHKSSGSSLNTEQIRAFMSK</sequence>
<keyword evidence="1" id="KW-1133">Transmembrane helix</keyword>
<keyword evidence="1" id="KW-0812">Transmembrane</keyword>
<dbReference type="Proteomes" id="UP001162001">
    <property type="component" value="Segment"/>
</dbReference>
<feature type="transmembrane region" description="Helical" evidence="1">
    <location>
        <begin position="114"/>
        <end position="132"/>
    </location>
</feature>
<proteinExistence type="predicted"/>
<protein>
    <submittedName>
        <fullName evidence="2">Uncharacterized protein</fullName>
    </submittedName>
</protein>
<gene>
    <name evidence="2" type="ORF">Fadolivirus_1_827</name>
</gene>
<evidence type="ECO:0000313" key="2">
    <source>
        <dbReference type="EMBL" id="QKF94285.1"/>
    </source>
</evidence>
<organism evidence="2 3">
    <name type="scientific">Fadolivirus FV1/VV64</name>
    <dbReference type="NCBI Taxonomy" id="3070911"/>
    <lineage>
        <taxon>Viruses</taxon>
        <taxon>Varidnaviria</taxon>
        <taxon>Bamfordvirae</taxon>
        <taxon>Nucleocytoviricota</taxon>
        <taxon>Megaviricetes</taxon>
        <taxon>Imitervirales</taxon>
        <taxon>Mimiviridae</taxon>
        <taxon>Klosneuvirinae</taxon>
        <taxon>Fadolivirus</taxon>
        <taxon>Fadolivirus algeromassiliense</taxon>
    </lineage>
</organism>
<evidence type="ECO:0000313" key="3">
    <source>
        <dbReference type="Proteomes" id="UP001162001"/>
    </source>
</evidence>
<name>A0A7D3QUN2_9VIRU</name>